<dbReference type="EMBL" id="FRDF01000006">
    <property type="protein sequence ID" value="SHN55403.1"/>
    <property type="molecule type" value="Genomic_DNA"/>
</dbReference>
<comment type="function">
    <text evidence="7">Possible subunit of a heme lyase.</text>
</comment>
<feature type="signal peptide" evidence="7">
    <location>
        <begin position="1"/>
        <end position="22"/>
    </location>
</feature>
<keyword evidence="6 7" id="KW-0408">Iron</keyword>
<dbReference type="InterPro" id="IPR005616">
    <property type="entry name" value="CcmH/CycL/Ccl2/NrfF_N"/>
</dbReference>
<keyword evidence="7" id="KW-0472">Membrane</keyword>
<evidence type="ECO:0000256" key="6">
    <source>
        <dbReference type="ARBA" id="ARBA00023004"/>
    </source>
</evidence>
<keyword evidence="7" id="KW-0812">Transmembrane</keyword>
<evidence type="ECO:0000313" key="10">
    <source>
        <dbReference type="Proteomes" id="UP000184391"/>
    </source>
</evidence>
<dbReference type="GO" id="GO:0046872">
    <property type="term" value="F:metal ion binding"/>
    <property type="evidence" value="ECO:0007669"/>
    <property type="project" value="UniProtKB-KW"/>
</dbReference>
<evidence type="ECO:0000256" key="5">
    <source>
        <dbReference type="ARBA" id="ARBA00022748"/>
    </source>
</evidence>
<keyword evidence="2 7" id="KW-0349">Heme</keyword>
<dbReference type="GO" id="GO:0005886">
    <property type="term" value="C:plasma membrane"/>
    <property type="evidence" value="ECO:0007669"/>
    <property type="project" value="TreeGrafter"/>
</dbReference>
<feature type="chain" id="PRO_5011822499" description="Cytochrome c-type biogenesis protein" evidence="7">
    <location>
        <begin position="23"/>
        <end position="146"/>
    </location>
</feature>
<keyword evidence="10" id="KW-1185">Reference proteome</keyword>
<reference evidence="10" key="1">
    <citation type="submission" date="2016-12" db="EMBL/GenBank/DDBJ databases">
        <authorList>
            <person name="Varghese N."/>
            <person name="Submissions S."/>
        </authorList>
    </citation>
    <scope>NUCLEOTIDE SEQUENCE [LARGE SCALE GENOMIC DNA]</scope>
    <source>
        <strain evidence="10">DSM 11032</strain>
    </source>
</reference>
<proteinExistence type="inferred from homology"/>
<dbReference type="STRING" id="198312.SAMN02745193_01331"/>
<gene>
    <name evidence="9" type="ORF">SAMN02745193_01331</name>
</gene>
<keyword evidence="3 7" id="KW-0479">Metal-binding</keyword>
<feature type="transmembrane region" description="Helical" evidence="7">
    <location>
        <begin position="114"/>
        <end position="132"/>
    </location>
</feature>
<accession>A0A1M7SAD5</accession>
<evidence type="ECO:0000256" key="1">
    <source>
        <dbReference type="ARBA" id="ARBA00010342"/>
    </source>
</evidence>
<evidence type="ECO:0000256" key="2">
    <source>
        <dbReference type="ARBA" id="ARBA00022617"/>
    </source>
</evidence>
<evidence type="ECO:0000256" key="7">
    <source>
        <dbReference type="RuleBase" id="RU364112"/>
    </source>
</evidence>
<keyword evidence="7" id="KW-1133">Transmembrane helix</keyword>
<evidence type="ECO:0000259" key="8">
    <source>
        <dbReference type="Pfam" id="PF03918"/>
    </source>
</evidence>
<dbReference type="OrthoDB" id="9804975at2"/>
<dbReference type="InterPro" id="IPR051263">
    <property type="entry name" value="C-type_cytochrome_biogenesis"/>
</dbReference>
<comment type="similarity">
    <text evidence="1 7">Belongs to the CcmH/CycL/Ccl2/NrfF family.</text>
</comment>
<organism evidence="9 10">
    <name type="scientific">Erythrobacter sanguineus</name>
    <dbReference type="NCBI Taxonomy" id="198312"/>
    <lineage>
        <taxon>Bacteria</taxon>
        <taxon>Pseudomonadati</taxon>
        <taxon>Pseudomonadota</taxon>
        <taxon>Alphaproteobacteria</taxon>
        <taxon>Sphingomonadales</taxon>
        <taxon>Erythrobacteraceae</taxon>
        <taxon>Erythrobacter/Porphyrobacter group</taxon>
        <taxon>Erythrobacter</taxon>
    </lineage>
</organism>
<dbReference type="Pfam" id="PF03918">
    <property type="entry name" value="CcmH"/>
    <property type="match status" value="1"/>
</dbReference>
<protein>
    <recommendedName>
        <fullName evidence="7">Cytochrome c-type biogenesis protein</fullName>
    </recommendedName>
</protein>
<dbReference type="InterPro" id="IPR038297">
    <property type="entry name" value="CcmH/CycL/NrfF/Ccl2_sf"/>
</dbReference>
<feature type="domain" description="CcmH/CycL/Ccl2/NrfF N-terminal" evidence="8">
    <location>
        <begin position="31"/>
        <end position="143"/>
    </location>
</feature>
<dbReference type="PANTHER" id="PTHR47870">
    <property type="entry name" value="CYTOCHROME C-TYPE BIOGENESIS PROTEIN CCMH"/>
    <property type="match status" value="1"/>
</dbReference>
<dbReference type="Proteomes" id="UP000184391">
    <property type="component" value="Unassembled WGS sequence"/>
</dbReference>
<sequence length="146" mass="15976">MMRVLLVMLLAMLAPVCLGPLAAQDTMPPAPYAYNQLDDPQLEAEASALMLTLRCLKCQSQSIADSDAPMAGDMRHQVRSRILAGESPQEIRAWLVARYGDYVSYSPTVSASTWPLFAIPVLVLLMVGAVLLRRLGKRRADEGTSE</sequence>
<dbReference type="Gene3D" id="1.10.8.640">
    <property type="entry name" value="Cytochrome C biogenesis protein"/>
    <property type="match status" value="1"/>
</dbReference>
<dbReference type="PANTHER" id="PTHR47870:SF1">
    <property type="entry name" value="CYTOCHROME C-TYPE BIOGENESIS PROTEIN CCMH"/>
    <property type="match status" value="1"/>
</dbReference>
<dbReference type="CDD" id="cd16378">
    <property type="entry name" value="CcmH_N"/>
    <property type="match status" value="1"/>
</dbReference>
<keyword evidence="5" id="KW-0201">Cytochrome c-type biogenesis</keyword>
<dbReference type="GO" id="GO:0017004">
    <property type="term" value="P:cytochrome complex assembly"/>
    <property type="evidence" value="ECO:0007669"/>
    <property type="project" value="UniProtKB-KW"/>
</dbReference>
<evidence type="ECO:0000313" key="9">
    <source>
        <dbReference type="EMBL" id="SHN55403.1"/>
    </source>
</evidence>
<evidence type="ECO:0000256" key="3">
    <source>
        <dbReference type="ARBA" id="ARBA00022723"/>
    </source>
</evidence>
<dbReference type="AlphaFoldDB" id="A0A1M7SAD5"/>
<evidence type="ECO:0000256" key="4">
    <source>
        <dbReference type="ARBA" id="ARBA00022729"/>
    </source>
</evidence>
<name>A0A1M7SAD5_9SPHN</name>
<dbReference type="RefSeq" id="WP_072673872.1">
    <property type="nucleotide sequence ID" value="NZ_FRDF01000006.1"/>
</dbReference>
<keyword evidence="4 7" id="KW-0732">Signal</keyword>